<evidence type="ECO:0000256" key="7">
    <source>
        <dbReference type="ARBA" id="ARBA00023027"/>
    </source>
</evidence>
<dbReference type="PRINTS" id="PR00368">
    <property type="entry name" value="FADPNR"/>
</dbReference>
<feature type="domain" description="Pyridine nucleotide-disulphide oxidoreductase dimerisation" evidence="15">
    <location>
        <begin position="346"/>
        <end position="455"/>
    </location>
</feature>
<dbReference type="Pfam" id="PF02852">
    <property type="entry name" value="Pyr_redox_dim"/>
    <property type="match status" value="1"/>
</dbReference>
<dbReference type="EMBL" id="CP047423">
    <property type="protein sequence ID" value="QPD05357.1"/>
    <property type="molecule type" value="Genomic_DNA"/>
</dbReference>
<dbReference type="GO" id="GO:0004148">
    <property type="term" value="F:dihydrolipoyl dehydrogenase (NADH) activity"/>
    <property type="evidence" value="ECO:0007669"/>
    <property type="project" value="UniProtKB-EC"/>
</dbReference>
<evidence type="ECO:0000313" key="17">
    <source>
        <dbReference type="EMBL" id="QPD05357.1"/>
    </source>
</evidence>
<name>A0A7S8IZN8_9BACT</name>
<dbReference type="Gene3D" id="3.50.50.60">
    <property type="entry name" value="FAD/NAD(P)-binding domain"/>
    <property type="match status" value="2"/>
</dbReference>
<dbReference type="PRINTS" id="PR00411">
    <property type="entry name" value="PNDRDTASEI"/>
</dbReference>
<evidence type="ECO:0000256" key="5">
    <source>
        <dbReference type="ARBA" id="ARBA00022827"/>
    </source>
</evidence>
<evidence type="ECO:0000256" key="2">
    <source>
        <dbReference type="ARBA" id="ARBA00012608"/>
    </source>
</evidence>
<evidence type="ECO:0000256" key="12">
    <source>
        <dbReference type="PIRSR" id="PIRSR000350-3"/>
    </source>
</evidence>
<feature type="active site" description="Proton acceptor" evidence="11">
    <location>
        <position position="444"/>
    </location>
</feature>
<feature type="binding site" evidence="12">
    <location>
        <position position="312"/>
    </location>
    <ligand>
        <name>FAD</name>
        <dbReference type="ChEBI" id="CHEBI:57692"/>
    </ligand>
</feature>
<comment type="cofactor">
    <cofactor evidence="12 14">
        <name>FAD</name>
        <dbReference type="ChEBI" id="CHEBI:57692"/>
    </cofactor>
    <text evidence="12 14">Binds 1 FAD per subunit.</text>
</comment>
<keyword evidence="7 12" id="KW-0520">NAD</keyword>
<dbReference type="SUPFAM" id="SSF55424">
    <property type="entry name" value="FAD/NAD-linked reductases, dimerisation (C-terminal) domain"/>
    <property type="match status" value="1"/>
</dbReference>
<accession>A0A7S8IZN8</accession>
<dbReference type="PANTHER" id="PTHR22912:SF160">
    <property type="entry name" value="DIHYDROLIPOYL DEHYDROGENASE"/>
    <property type="match status" value="1"/>
</dbReference>
<dbReference type="InterPro" id="IPR023753">
    <property type="entry name" value="FAD/NAD-binding_dom"/>
</dbReference>
<dbReference type="PROSITE" id="PS00076">
    <property type="entry name" value="PYRIDINE_REDOX_1"/>
    <property type="match status" value="1"/>
</dbReference>
<feature type="binding site" evidence="12">
    <location>
        <begin position="144"/>
        <end position="146"/>
    </location>
    <ligand>
        <name>FAD</name>
        <dbReference type="ChEBI" id="CHEBI:57692"/>
    </ligand>
</feature>
<proteinExistence type="inferred from homology"/>
<comment type="similarity">
    <text evidence="1 14">Belongs to the class-I pyridine nucleotide-disulfide oxidoreductase family.</text>
</comment>
<dbReference type="AlphaFoldDB" id="A0A7S8IZN8"/>
<evidence type="ECO:0000256" key="6">
    <source>
        <dbReference type="ARBA" id="ARBA00023002"/>
    </source>
</evidence>
<dbReference type="InterPro" id="IPR012999">
    <property type="entry name" value="Pyr_OxRdtase_I_AS"/>
</dbReference>
<feature type="binding site" evidence="12">
    <location>
        <position position="271"/>
    </location>
    <ligand>
        <name>NAD(+)</name>
        <dbReference type="ChEBI" id="CHEBI:57540"/>
    </ligand>
</feature>
<dbReference type="SUPFAM" id="SSF51905">
    <property type="entry name" value="FAD/NAD(P)-binding domain"/>
    <property type="match status" value="1"/>
</dbReference>
<evidence type="ECO:0000256" key="14">
    <source>
        <dbReference type="RuleBase" id="RU003692"/>
    </source>
</evidence>
<feature type="binding site" evidence="12">
    <location>
        <begin position="318"/>
        <end position="321"/>
    </location>
    <ligand>
        <name>FAD</name>
        <dbReference type="ChEBI" id="CHEBI:57692"/>
    </ligand>
</feature>
<reference evidence="17 18" key="1">
    <citation type="journal article" date="2020" name="ISME J.">
        <title>Enrichment and physiological characterization of a novel comammox Nitrospira indicates ammonium inhibition of complete nitrification.</title>
        <authorList>
            <person name="Sakoula D."/>
            <person name="Koch H."/>
            <person name="Frank J."/>
            <person name="Jetten M.S.M."/>
            <person name="van Kessel M.A.H.J."/>
            <person name="Lucker S."/>
        </authorList>
    </citation>
    <scope>NUCLEOTIDE SEQUENCE [LARGE SCALE GENOMIC DNA]</scope>
    <source>
        <strain evidence="17">Comreactor17</strain>
    </source>
</reference>
<feature type="disulfide bond" description="Redox-active" evidence="13">
    <location>
        <begin position="44"/>
        <end position="49"/>
    </location>
</feature>
<gene>
    <name evidence="17" type="ORF">Nkreftii_003131</name>
</gene>
<evidence type="ECO:0000256" key="4">
    <source>
        <dbReference type="ARBA" id="ARBA00022630"/>
    </source>
</evidence>
<keyword evidence="12" id="KW-0547">Nucleotide-binding</keyword>
<dbReference type="GO" id="GO:0050660">
    <property type="term" value="F:flavin adenine dinucleotide binding"/>
    <property type="evidence" value="ECO:0007669"/>
    <property type="project" value="InterPro"/>
</dbReference>
<evidence type="ECO:0000256" key="3">
    <source>
        <dbReference type="ARBA" id="ARBA00016961"/>
    </source>
</evidence>
<dbReference type="InterPro" id="IPR001100">
    <property type="entry name" value="Pyr_nuc-diS_OxRdtase"/>
</dbReference>
<dbReference type="InterPro" id="IPR006258">
    <property type="entry name" value="Lipoamide_DH"/>
</dbReference>
<comment type="miscellaneous">
    <text evidence="14">The active site is a redox-active disulfide bond.</text>
</comment>
<protein>
    <recommendedName>
        <fullName evidence="3 14">Dihydrolipoyl dehydrogenase</fullName>
        <ecNumber evidence="2 14">1.8.1.4</ecNumber>
    </recommendedName>
</protein>
<keyword evidence="5 12" id="KW-0274">FAD</keyword>
<dbReference type="InterPro" id="IPR004099">
    <property type="entry name" value="Pyr_nucl-diS_OxRdtase_dimer"/>
</dbReference>
<dbReference type="FunFam" id="3.30.390.30:FF:000001">
    <property type="entry name" value="Dihydrolipoyl dehydrogenase"/>
    <property type="match status" value="1"/>
</dbReference>
<dbReference type="Gene3D" id="3.30.390.30">
    <property type="match status" value="1"/>
</dbReference>
<dbReference type="GO" id="GO:0006103">
    <property type="term" value="P:2-oxoglutarate metabolic process"/>
    <property type="evidence" value="ECO:0007669"/>
    <property type="project" value="TreeGrafter"/>
</dbReference>
<sequence>MAESRYDVAVIGAGPGGYAAAFQAADLGLRTALIDEDPQLGGTCLLRGCIPSKALLHAARLLTDAEEAAAWGIHFDKPRVDLEAFRDRVQAIIGKLTKGVRTLAGSRKVEVIQARATFKNATTLQLSGPNTPGEISFAHAVLATGSQPTIPKSLKLDDPRVMDSTTALQLADIPTRLLVVGGGYIGLELGTVYQALGSEVTVVEALPRLLNSVDADLVRVLHQRMQRRFKAIKLNTTVKKLDARENGLVATLTDSQGTSTEIFDRVLVAVGRRPSTGQLGLEHTKIVLAPNGFIQVDRQMRTADPTIFAIGDVVGEPMLAHKATHEGLIAARVIAGKQTAFDAAAIPAVVFTDPEIAWCGLTEDTAKTSGQAVKTVRFPWAASGRATTLGRNEGLTKLILDAESGRVLGMGVCGVGAGELIAEGVLAIEMGAVAEDLASSIHPHPTLSETVMEAAESFHGSPTHLFIPKRS</sequence>
<keyword evidence="9 14" id="KW-0676">Redox-active center</keyword>
<evidence type="ECO:0000256" key="13">
    <source>
        <dbReference type="PIRSR" id="PIRSR000350-4"/>
    </source>
</evidence>
<comment type="catalytic activity">
    <reaction evidence="10 14">
        <text>N(6)-[(R)-dihydrolipoyl]-L-lysyl-[protein] + NAD(+) = N(6)-[(R)-lipoyl]-L-lysyl-[protein] + NADH + H(+)</text>
        <dbReference type="Rhea" id="RHEA:15045"/>
        <dbReference type="Rhea" id="RHEA-COMP:10474"/>
        <dbReference type="Rhea" id="RHEA-COMP:10475"/>
        <dbReference type="ChEBI" id="CHEBI:15378"/>
        <dbReference type="ChEBI" id="CHEBI:57540"/>
        <dbReference type="ChEBI" id="CHEBI:57945"/>
        <dbReference type="ChEBI" id="CHEBI:83099"/>
        <dbReference type="ChEBI" id="CHEBI:83100"/>
        <dbReference type="EC" id="1.8.1.4"/>
    </reaction>
</comment>
<feature type="binding site" evidence="12">
    <location>
        <position position="53"/>
    </location>
    <ligand>
        <name>FAD</name>
        <dbReference type="ChEBI" id="CHEBI:57692"/>
    </ligand>
</feature>
<evidence type="ECO:0000256" key="10">
    <source>
        <dbReference type="ARBA" id="ARBA00049187"/>
    </source>
</evidence>
<evidence type="ECO:0000256" key="9">
    <source>
        <dbReference type="ARBA" id="ARBA00023284"/>
    </source>
</evidence>
<evidence type="ECO:0000259" key="16">
    <source>
        <dbReference type="Pfam" id="PF07992"/>
    </source>
</evidence>
<evidence type="ECO:0000313" key="18">
    <source>
        <dbReference type="Proteomes" id="UP000593737"/>
    </source>
</evidence>
<evidence type="ECO:0000256" key="8">
    <source>
        <dbReference type="ARBA" id="ARBA00023157"/>
    </source>
</evidence>
<feature type="domain" description="FAD/NAD(P)-binding" evidence="16">
    <location>
        <begin position="6"/>
        <end position="327"/>
    </location>
</feature>
<dbReference type="Pfam" id="PF07992">
    <property type="entry name" value="Pyr_redox_2"/>
    <property type="match status" value="1"/>
</dbReference>
<dbReference type="EC" id="1.8.1.4" evidence="2 14"/>
<evidence type="ECO:0000256" key="11">
    <source>
        <dbReference type="PIRSR" id="PIRSR000350-2"/>
    </source>
</evidence>
<keyword evidence="6 14" id="KW-0560">Oxidoreductase</keyword>
<dbReference type="InterPro" id="IPR036188">
    <property type="entry name" value="FAD/NAD-bd_sf"/>
</dbReference>
<evidence type="ECO:0000256" key="1">
    <source>
        <dbReference type="ARBA" id="ARBA00007532"/>
    </source>
</evidence>
<keyword evidence="4 14" id="KW-0285">Flavoprotein</keyword>
<dbReference type="PANTHER" id="PTHR22912">
    <property type="entry name" value="DISULFIDE OXIDOREDUCTASE"/>
    <property type="match status" value="1"/>
</dbReference>
<organism evidence="17 18">
    <name type="scientific">Candidatus Nitrospira kreftii</name>
    <dbReference type="NCBI Taxonomy" id="2652173"/>
    <lineage>
        <taxon>Bacteria</taxon>
        <taxon>Pseudomonadati</taxon>
        <taxon>Nitrospirota</taxon>
        <taxon>Nitrospiria</taxon>
        <taxon>Nitrospirales</taxon>
        <taxon>Nitrospiraceae</taxon>
        <taxon>Nitrospira</taxon>
    </lineage>
</organism>
<dbReference type="PIRSF" id="PIRSF000350">
    <property type="entry name" value="Mercury_reductase_MerA"/>
    <property type="match status" value="1"/>
</dbReference>
<evidence type="ECO:0000259" key="15">
    <source>
        <dbReference type="Pfam" id="PF02852"/>
    </source>
</evidence>
<keyword evidence="8" id="KW-1015">Disulfide bond</keyword>
<dbReference type="InterPro" id="IPR016156">
    <property type="entry name" value="FAD/NAD-linked_Rdtase_dimer_sf"/>
</dbReference>
<dbReference type="KEGG" id="nkf:Nkreftii_003131"/>
<dbReference type="NCBIfam" id="TIGR01350">
    <property type="entry name" value="lipoamide_DH"/>
    <property type="match status" value="1"/>
</dbReference>
<feature type="binding site" evidence="12">
    <location>
        <begin position="181"/>
        <end position="188"/>
    </location>
    <ligand>
        <name>NAD(+)</name>
        <dbReference type="ChEBI" id="CHEBI:57540"/>
    </ligand>
</feature>
<dbReference type="InterPro" id="IPR050151">
    <property type="entry name" value="Class-I_Pyr_Nuc-Dis_Oxidored"/>
</dbReference>
<feature type="binding site" evidence="12">
    <location>
        <position position="204"/>
    </location>
    <ligand>
        <name>NAD(+)</name>
        <dbReference type="ChEBI" id="CHEBI:57540"/>
    </ligand>
</feature>
<dbReference type="Proteomes" id="UP000593737">
    <property type="component" value="Chromosome"/>
</dbReference>